<dbReference type="PANTHER" id="PTHR12866">
    <property type="entry name" value="UBIQUITIN-LIKE-CONJUGATING ENZYME ATG3"/>
    <property type="match status" value="1"/>
</dbReference>
<keyword evidence="6" id="KW-0833">Ubl conjugation pathway</keyword>
<comment type="caution">
    <text evidence="11">The sequence shown here is derived from an EMBL/GenBank/DDBJ whole genome shotgun (WGS) entry which is preliminary data.</text>
</comment>
<keyword evidence="8" id="KW-0072">Autophagy</keyword>
<dbReference type="GO" id="GO:0000045">
    <property type="term" value="P:autophagosome assembly"/>
    <property type="evidence" value="ECO:0007669"/>
    <property type="project" value="TreeGrafter"/>
</dbReference>
<dbReference type="GO" id="GO:0061723">
    <property type="term" value="P:glycophagy"/>
    <property type="evidence" value="ECO:0007669"/>
    <property type="project" value="TreeGrafter"/>
</dbReference>
<dbReference type="Proteomes" id="UP000308802">
    <property type="component" value="Unassembled WGS sequence"/>
</dbReference>
<evidence type="ECO:0000256" key="9">
    <source>
        <dbReference type="ARBA" id="ARBA00032144"/>
    </source>
</evidence>
<evidence type="ECO:0000256" key="7">
    <source>
        <dbReference type="ARBA" id="ARBA00022927"/>
    </source>
</evidence>
<sequence>MYKYIHTALDTIRDYAKPATTSSFRETGKLTPDEFVLAGDFLTNKFPSWSWAGAATPAQRNSHLPEDKQYLITRGPGRLGQGGSLRNYTIYITYSTYYMTPRLYLSGYSSSNEPLPPMSMMEDIVGDYKDKTVTLEDFNFVSPPIKTASIHPCRHASVMKILLDRADAALKLRTQKMKQGQEVSKQGMEGLVDQTGAMKLDEENKKNDEWEVLTDEGKDDEVAIRVDQYLVVFIKFMASVTPGIEHDHTMGV</sequence>
<evidence type="ECO:0000256" key="10">
    <source>
        <dbReference type="ARBA" id="ARBA00033139"/>
    </source>
</evidence>
<dbReference type="AlphaFoldDB" id="A0A4S9A9H3"/>
<protein>
    <recommendedName>
        <fullName evidence="3">Autophagy-related protein 3</fullName>
    </recommendedName>
    <alternativeName>
        <fullName evidence="9 10">Autophagy-related E2-like conjugation enzyme ATG3</fullName>
    </alternativeName>
</protein>
<name>A0A4S9A9H3_AURPU</name>
<evidence type="ECO:0000256" key="2">
    <source>
        <dbReference type="ARBA" id="ARBA00007683"/>
    </source>
</evidence>
<dbReference type="PANTHER" id="PTHR12866:SF2">
    <property type="entry name" value="UBIQUITIN-LIKE-CONJUGATING ENZYME ATG3"/>
    <property type="match status" value="1"/>
</dbReference>
<keyword evidence="7" id="KW-0653">Protein transport</keyword>
<dbReference type="GO" id="GO:0044804">
    <property type="term" value="P:nucleophagy"/>
    <property type="evidence" value="ECO:0007669"/>
    <property type="project" value="TreeGrafter"/>
</dbReference>
<evidence type="ECO:0000256" key="6">
    <source>
        <dbReference type="ARBA" id="ARBA00022786"/>
    </source>
</evidence>
<gene>
    <name evidence="11" type="ORF">D6D19_03678</name>
</gene>
<evidence type="ECO:0000313" key="12">
    <source>
        <dbReference type="Proteomes" id="UP000308802"/>
    </source>
</evidence>
<accession>A0A4S9A9H3</accession>
<evidence type="ECO:0000256" key="3">
    <source>
        <dbReference type="ARBA" id="ARBA00018067"/>
    </source>
</evidence>
<dbReference type="GO" id="GO:0000407">
    <property type="term" value="C:phagophore assembly site"/>
    <property type="evidence" value="ECO:0007669"/>
    <property type="project" value="TreeGrafter"/>
</dbReference>
<evidence type="ECO:0000256" key="8">
    <source>
        <dbReference type="ARBA" id="ARBA00023006"/>
    </source>
</evidence>
<organism evidence="11 12">
    <name type="scientific">Aureobasidium pullulans</name>
    <name type="common">Black yeast</name>
    <name type="synonym">Pullularia pullulans</name>
    <dbReference type="NCBI Taxonomy" id="5580"/>
    <lineage>
        <taxon>Eukaryota</taxon>
        <taxon>Fungi</taxon>
        <taxon>Dikarya</taxon>
        <taxon>Ascomycota</taxon>
        <taxon>Pezizomycotina</taxon>
        <taxon>Dothideomycetes</taxon>
        <taxon>Dothideomycetidae</taxon>
        <taxon>Dothideales</taxon>
        <taxon>Saccotheciaceae</taxon>
        <taxon>Aureobasidium</taxon>
    </lineage>
</organism>
<dbReference type="Pfam" id="PF03987">
    <property type="entry name" value="Autophagy_act_C"/>
    <property type="match status" value="2"/>
</dbReference>
<dbReference type="GO" id="GO:0005829">
    <property type="term" value="C:cytosol"/>
    <property type="evidence" value="ECO:0007669"/>
    <property type="project" value="TreeGrafter"/>
</dbReference>
<reference evidence="11 12" key="1">
    <citation type="submission" date="2018-10" db="EMBL/GenBank/DDBJ databases">
        <title>Fifty Aureobasidium pullulans genomes reveal a recombining polyextremotolerant generalist.</title>
        <authorList>
            <person name="Gostincar C."/>
            <person name="Turk M."/>
            <person name="Zajc J."/>
            <person name="Gunde-Cimerman N."/>
        </authorList>
    </citation>
    <scope>NUCLEOTIDE SEQUENCE [LARGE SCALE GENOMIC DNA]</scope>
    <source>
        <strain evidence="11 12">EXF-10659</strain>
    </source>
</reference>
<dbReference type="InterPro" id="IPR007135">
    <property type="entry name" value="Atg3/Atg10"/>
</dbReference>
<comment type="similarity">
    <text evidence="2">Belongs to the ATG3 family.</text>
</comment>
<comment type="subcellular location">
    <subcellularLocation>
        <location evidence="1">Cytoplasm</location>
    </subcellularLocation>
</comment>
<keyword evidence="4" id="KW-0813">Transport</keyword>
<evidence type="ECO:0000256" key="1">
    <source>
        <dbReference type="ARBA" id="ARBA00004496"/>
    </source>
</evidence>
<proteinExistence type="inferred from homology"/>
<dbReference type="GO" id="GO:0019776">
    <property type="term" value="F:Atg8-family ligase activity"/>
    <property type="evidence" value="ECO:0007669"/>
    <property type="project" value="TreeGrafter"/>
</dbReference>
<keyword evidence="5" id="KW-0963">Cytoplasm</keyword>
<evidence type="ECO:0000256" key="4">
    <source>
        <dbReference type="ARBA" id="ARBA00022448"/>
    </source>
</evidence>
<evidence type="ECO:0000256" key="5">
    <source>
        <dbReference type="ARBA" id="ARBA00022490"/>
    </source>
</evidence>
<evidence type="ECO:0000313" key="11">
    <source>
        <dbReference type="EMBL" id="THW75844.1"/>
    </source>
</evidence>
<dbReference type="GO" id="GO:0000422">
    <property type="term" value="P:autophagy of mitochondrion"/>
    <property type="evidence" value="ECO:0007669"/>
    <property type="project" value="TreeGrafter"/>
</dbReference>
<dbReference type="GO" id="GO:0015031">
    <property type="term" value="P:protein transport"/>
    <property type="evidence" value="ECO:0007669"/>
    <property type="project" value="UniProtKB-KW"/>
</dbReference>
<dbReference type="EMBL" id="QZAO01000083">
    <property type="protein sequence ID" value="THW75844.1"/>
    <property type="molecule type" value="Genomic_DNA"/>
</dbReference>